<keyword evidence="4" id="KW-0813">Transport</keyword>
<evidence type="ECO:0000256" key="8">
    <source>
        <dbReference type="ARBA" id="ARBA00022776"/>
    </source>
</evidence>
<dbReference type="PROSITE" id="PS50082">
    <property type="entry name" value="WD_REPEATS_2"/>
    <property type="match status" value="2"/>
</dbReference>
<dbReference type="PROSITE" id="PS00678">
    <property type="entry name" value="WD_REPEATS_1"/>
    <property type="match status" value="1"/>
</dbReference>
<sequence length="360" mass="40827">MHFSRSIQADHKDLIHDIAYDYYGRRLATCSSDQNVKVWDINDDGQWSCTSSWKTHAGSVWKVTWAHPEFGQILATCSFDRTAIVWEEMVTETNSGDKNNQSVWIKRHTFVDSRTSVTDVKFSPKHFGLMLSTCSLDGIIRIYEAPDVMNISHWSIQYEINCDRACSSISWNSSLFRQNSPMIAVGSDDSYLQSGSKILFYEFNEQARDWQLIIDKTFKEINEPIHDIAFAPNVGRSYDLIGAATTKNVKIISIQAIGNDDSFLGQGSIATSTTSANKRRYTIKEVASFDDHGSQVWRVSWNITGTLMASSGDDGAVRLWKANCFDKWQNVGILKADQESIRQDPTKNFIDHQEDRVESS</sequence>
<evidence type="ECO:0000256" key="3">
    <source>
        <dbReference type="ARBA" id="ARBA00010102"/>
    </source>
</evidence>
<dbReference type="EnsemblMetazoa" id="SSS_8358s_mrna">
    <property type="protein sequence ID" value="KAF7493375.1"/>
    <property type="gene ID" value="SSS_8358"/>
</dbReference>
<comment type="similarity">
    <text evidence="3">Belongs to the WD repeat SEC13 family.</text>
</comment>
<proteinExistence type="inferred from homology"/>
<dbReference type="InterPro" id="IPR019775">
    <property type="entry name" value="WD40_repeat_CS"/>
</dbReference>
<evidence type="ECO:0000256" key="10">
    <source>
        <dbReference type="ARBA" id="ARBA00023228"/>
    </source>
</evidence>
<keyword evidence="7" id="KW-0677">Repeat</keyword>
<dbReference type="Pfam" id="PF00400">
    <property type="entry name" value="WD40"/>
    <property type="match status" value="4"/>
</dbReference>
<evidence type="ECO:0000256" key="5">
    <source>
        <dbReference type="ARBA" id="ARBA00022574"/>
    </source>
</evidence>
<dbReference type="GO" id="GO:0005198">
    <property type="term" value="F:structural molecule activity"/>
    <property type="evidence" value="ECO:0007669"/>
    <property type="project" value="InterPro"/>
</dbReference>
<dbReference type="InterPro" id="IPR001680">
    <property type="entry name" value="WD40_rpt"/>
</dbReference>
<gene>
    <name evidence="14" type="ORF">SSS_8358</name>
</gene>
<dbReference type="GO" id="GO:0051301">
    <property type="term" value="P:cell division"/>
    <property type="evidence" value="ECO:0007669"/>
    <property type="project" value="UniProtKB-KW"/>
</dbReference>
<dbReference type="Gene3D" id="2.130.10.10">
    <property type="entry name" value="YVTN repeat-like/Quinoprotein amine dehydrogenase"/>
    <property type="match status" value="1"/>
</dbReference>
<dbReference type="GO" id="GO:0035859">
    <property type="term" value="C:Seh1-associated complex"/>
    <property type="evidence" value="ECO:0007669"/>
    <property type="project" value="TreeGrafter"/>
</dbReference>
<evidence type="ECO:0000256" key="6">
    <source>
        <dbReference type="ARBA" id="ARBA00022618"/>
    </source>
</evidence>
<dbReference type="InterPro" id="IPR036322">
    <property type="entry name" value="WD40_repeat_dom_sf"/>
</dbReference>
<evidence type="ECO:0000313" key="14">
    <source>
        <dbReference type="EMBL" id="KAF7493375.1"/>
    </source>
</evidence>
<keyword evidence="8" id="KW-0498">Mitosis</keyword>
<dbReference type="SUPFAM" id="SSF50978">
    <property type="entry name" value="WD40 repeat-like"/>
    <property type="match status" value="1"/>
</dbReference>
<evidence type="ECO:0000256" key="11">
    <source>
        <dbReference type="ARBA" id="ARBA00023242"/>
    </source>
</evidence>
<dbReference type="PROSITE" id="PS50294">
    <property type="entry name" value="WD_REPEATS_REGION"/>
    <property type="match status" value="2"/>
</dbReference>
<keyword evidence="9" id="KW-0653">Protein transport</keyword>
<dbReference type="FunFam" id="2.130.10.10:FF:000063">
    <property type="entry name" value="SEH1 like nucleoporin"/>
    <property type="match status" value="1"/>
</dbReference>
<reference evidence="15" key="3">
    <citation type="submission" date="2022-06" db="UniProtKB">
        <authorList>
            <consortium name="EnsemblMetazoa"/>
        </authorList>
    </citation>
    <scope>IDENTIFICATION</scope>
</reference>
<dbReference type="GO" id="GO:1904263">
    <property type="term" value="P:positive regulation of TORC1 signaling"/>
    <property type="evidence" value="ECO:0007669"/>
    <property type="project" value="TreeGrafter"/>
</dbReference>
<evidence type="ECO:0000313" key="16">
    <source>
        <dbReference type="Proteomes" id="UP000070412"/>
    </source>
</evidence>
<evidence type="ECO:0000256" key="1">
    <source>
        <dbReference type="ARBA" id="ARBA00004259"/>
    </source>
</evidence>
<evidence type="ECO:0000256" key="4">
    <source>
        <dbReference type="ARBA" id="ARBA00022448"/>
    </source>
</evidence>
<dbReference type="Proteomes" id="UP000070412">
    <property type="component" value="Unassembled WGS sequence"/>
</dbReference>
<evidence type="ECO:0000256" key="9">
    <source>
        <dbReference type="ARBA" id="ARBA00022927"/>
    </source>
</evidence>
<evidence type="ECO:0000256" key="12">
    <source>
        <dbReference type="ARBA" id="ARBA00023306"/>
    </source>
</evidence>
<dbReference type="GO" id="GO:0015031">
    <property type="term" value="P:protein transport"/>
    <property type="evidence" value="ECO:0007669"/>
    <property type="project" value="UniProtKB-KW"/>
</dbReference>
<dbReference type="GO" id="GO:0034198">
    <property type="term" value="P:cellular response to amino acid starvation"/>
    <property type="evidence" value="ECO:0007669"/>
    <property type="project" value="TreeGrafter"/>
</dbReference>
<reference evidence="16" key="1">
    <citation type="journal article" date="2020" name="PLoS Negl. Trop. Dis.">
        <title>High-quality nuclear genome for Sarcoptes scabiei-A critical resource for a neglected parasite.</title>
        <authorList>
            <person name="Korhonen P.K."/>
            <person name="Gasser R.B."/>
            <person name="Ma G."/>
            <person name="Wang T."/>
            <person name="Stroehlein A.J."/>
            <person name="Young N.D."/>
            <person name="Ang C.S."/>
            <person name="Fernando D.D."/>
            <person name="Lu H.C."/>
            <person name="Taylor S."/>
            <person name="Reynolds S.L."/>
            <person name="Mofiz E."/>
            <person name="Najaraj S.H."/>
            <person name="Gowda H."/>
            <person name="Madugundu A."/>
            <person name="Renuse S."/>
            <person name="Holt D."/>
            <person name="Pandey A."/>
            <person name="Papenfuss A.T."/>
            <person name="Fischer K."/>
        </authorList>
    </citation>
    <scope>NUCLEOTIDE SEQUENCE [LARGE SCALE GENOMIC DNA]</scope>
</reference>
<dbReference type="GO" id="GO:0031080">
    <property type="term" value="C:nuclear pore outer ring"/>
    <property type="evidence" value="ECO:0007669"/>
    <property type="project" value="TreeGrafter"/>
</dbReference>
<evidence type="ECO:0000313" key="15">
    <source>
        <dbReference type="EnsemblMetazoa" id="KAF7493375.1"/>
    </source>
</evidence>
<feature type="repeat" description="WD" evidence="13">
    <location>
        <begin position="8"/>
        <end position="42"/>
    </location>
</feature>
<evidence type="ECO:0000256" key="13">
    <source>
        <dbReference type="PROSITE-ProRule" id="PRU00221"/>
    </source>
</evidence>
<keyword evidence="16" id="KW-1185">Reference proteome</keyword>
<dbReference type="InterPro" id="IPR020472">
    <property type="entry name" value="WD40_PAC1"/>
</dbReference>
<keyword evidence="5 13" id="KW-0853">WD repeat</keyword>
<organism evidence="14">
    <name type="scientific">Sarcoptes scabiei</name>
    <name type="common">Itch mite</name>
    <name type="synonym">Acarus scabiei</name>
    <dbReference type="NCBI Taxonomy" id="52283"/>
    <lineage>
        <taxon>Eukaryota</taxon>
        <taxon>Metazoa</taxon>
        <taxon>Ecdysozoa</taxon>
        <taxon>Arthropoda</taxon>
        <taxon>Chelicerata</taxon>
        <taxon>Arachnida</taxon>
        <taxon>Acari</taxon>
        <taxon>Acariformes</taxon>
        <taxon>Sarcoptiformes</taxon>
        <taxon>Astigmata</taxon>
        <taxon>Psoroptidia</taxon>
        <taxon>Sarcoptoidea</taxon>
        <taxon>Sarcoptidae</taxon>
        <taxon>Sarcoptinae</taxon>
        <taxon>Sarcoptes</taxon>
    </lineage>
</organism>
<dbReference type="AlphaFoldDB" id="A0A834RAU6"/>
<keyword evidence="11" id="KW-0539">Nucleus</keyword>
<dbReference type="InterPro" id="IPR037363">
    <property type="entry name" value="Sec13/Seh1_fam"/>
</dbReference>
<reference evidence="14" key="2">
    <citation type="submission" date="2020-01" db="EMBL/GenBank/DDBJ databases">
        <authorList>
            <person name="Korhonen P.K.K."/>
            <person name="Guangxu M.G."/>
            <person name="Wang T.W."/>
            <person name="Stroehlein A.J.S."/>
            <person name="Young N.D."/>
            <person name="Ang C.-S.A."/>
            <person name="Fernando D.W.F."/>
            <person name="Lu H.L."/>
            <person name="Taylor S.T."/>
            <person name="Ehtesham M.E.M."/>
            <person name="Najaraj S.H.N."/>
            <person name="Harsha G.H.G."/>
            <person name="Madugundu A.M."/>
            <person name="Renuse S.R."/>
            <person name="Holt D.H."/>
            <person name="Pandey A.P."/>
            <person name="Papenfuss A.P."/>
            <person name="Gasser R.B.G."/>
            <person name="Fischer K.F."/>
        </authorList>
    </citation>
    <scope>NUCLEOTIDE SEQUENCE</scope>
    <source>
        <strain evidence="14">SSS_KF_BRIS2020</strain>
    </source>
</reference>
<accession>A0A834RAU6</accession>
<feature type="repeat" description="WD" evidence="13">
    <location>
        <begin position="289"/>
        <end position="321"/>
    </location>
</feature>
<dbReference type="SMART" id="SM00320">
    <property type="entry name" value="WD40"/>
    <property type="match status" value="5"/>
</dbReference>
<protein>
    <submittedName>
        <fullName evidence="14">Nucleoporin seh1-A</fullName>
    </submittedName>
</protein>
<keyword evidence="12" id="KW-0131">Cell cycle</keyword>
<evidence type="ECO:0000256" key="2">
    <source>
        <dbReference type="ARBA" id="ARBA00004371"/>
    </source>
</evidence>
<name>A0A834RAU6_SARSC</name>
<dbReference type="OrthoDB" id="364224at2759"/>
<evidence type="ECO:0000256" key="7">
    <source>
        <dbReference type="ARBA" id="ARBA00022737"/>
    </source>
</evidence>
<dbReference type="PANTHER" id="PTHR11024">
    <property type="entry name" value="NUCLEAR PORE COMPLEX PROTEIN SEC13 / SEH1 FAMILY MEMBER"/>
    <property type="match status" value="1"/>
</dbReference>
<dbReference type="EMBL" id="WVUK01000056">
    <property type="protein sequence ID" value="KAF7493375.1"/>
    <property type="molecule type" value="Genomic_DNA"/>
</dbReference>
<comment type="subcellular location">
    <subcellularLocation>
        <location evidence="2">Lysosome</location>
    </subcellularLocation>
    <subcellularLocation>
        <location evidence="1">Nucleus envelope</location>
    </subcellularLocation>
</comment>
<dbReference type="InterPro" id="IPR015943">
    <property type="entry name" value="WD40/YVTN_repeat-like_dom_sf"/>
</dbReference>
<keyword evidence="6" id="KW-0132">Cell division</keyword>
<dbReference type="GO" id="GO:0005764">
    <property type="term" value="C:lysosome"/>
    <property type="evidence" value="ECO:0007669"/>
    <property type="project" value="UniProtKB-SubCell"/>
</dbReference>
<keyword evidence="10" id="KW-0458">Lysosome</keyword>
<dbReference type="PRINTS" id="PR00320">
    <property type="entry name" value="GPROTEINBRPT"/>
</dbReference>
<dbReference type="PANTHER" id="PTHR11024:SF3">
    <property type="entry name" value="NUCLEOPORIN SEH1"/>
    <property type="match status" value="1"/>
</dbReference>